<name>A0A811K6U1_9BILA</name>
<dbReference type="InterPro" id="IPR006439">
    <property type="entry name" value="HAD-SF_hydro_IA"/>
</dbReference>
<dbReference type="CDD" id="cd02603">
    <property type="entry name" value="HAD_sEH-N_like"/>
    <property type="match status" value="1"/>
</dbReference>
<comment type="caution">
    <text evidence="1">The sequence shown here is derived from an EMBL/GenBank/DDBJ whole genome shotgun (WGS) entry which is preliminary data.</text>
</comment>
<dbReference type="SFLD" id="SFLDG01129">
    <property type="entry name" value="C1.5:_HAD__Beta-PGM__Phosphata"/>
    <property type="match status" value="1"/>
</dbReference>
<sequence length="223" mass="24995">MSAFRAVIFDLGGVLYPFRDYRKFQRLTARAAADPWIKEKLTGWQEGKYPVSEIQDFIVDAFGELPPGCTDLENIKLDDVVGPKHEKIWTAIENIKLNGLKVALLTNNGFWTPKKRRTVICDDTSLFDVVVESCKEGVCKPNPKIFQITLDRLGLQGPQCLFVDDLPKNIEGAQKLGIHGIQMINQNEDLVVQKLEAALQVPLRTLPSYSTVSQPLARSSARL</sequence>
<protein>
    <submittedName>
        <fullName evidence="1">Uncharacterized protein</fullName>
    </submittedName>
</protein>
<dbReference type="InterPro" id="IPR036412">
    <property type="entry name" value="HAD-like_sf"/>
</dbReference>
<dbReference type="OrthoDB" id="408373at2759"/>
<evidence type="ECO:0000313" key="2">
    <source>
        <dbReference type="Proteomes" id="UP000614601"/>
    </source>
</evidence>
<gene>
    <name evidence="1" type="ORF">BOKJ2_LOCUS3539</name>
</gene>
<dbReference type="Gene3D" id="1.10.150.240">
    <property type="entry name" value="Putative phosphatase, domain 2"/>
    <property type="match status" value="1"/>
</dbReference>
<dbReference type="InterPro" id="IPR023214">
    <property type="entry name" value="HAD_sf"/>
</dbReference>
<evidence type="ECO:0000313" key="1">
    <source>
        <dbReference type="EMBL" id="CAD5211128.1"/>
    </source>
</evidence>
<dbReference type="NCBIfam" id="TIGR01509">
    <property type="entry name" value="HAD-SF-IA-v3"/>
    <property type="match status" value="1"/>
</dbReference>
<dbReference type="Gene3D" id="3.40.50.1000">
    <property type="entry name" value="HAD superfamily/HAD-like"/>
    <property type="match status" value="1"/>
</dbReference>
<accession>A0A811K6U1</accession>
<proteinExistence type="predicted"/>
<dbReference type="PANTHER" id="PTHR47829:SF1">
    <property type="entry name" value="HAD FAMILY PHOSPHATASE"/>
    <property type="match status" value="1"/>
</dbReference>
<dbReference type="SUPFAM" id="SSF56784">
    <property type="entry name" value="HAD-like"/>
    <property type="match status" value="1"/>
</dbReference>
<keyword evidence="2" id="KW-1185">Reference proteome</keyword>
<reference evidence="1" key="1">
    <citation type="submission" date="2020-09" db="EMBL/GenBank/DDBJ databases">
        <authorList>
            <person name="Kikuchi T."/>
        </authorList>
    </citation>
    <scope>NUCLEOTIDE SEQUENCE</scope>
    <source>
        <strain evidence="1">SH1</strain>
    </source>
</reference>
<dbReference type="Pfam" id="PF00702">
    <property type="entry name" value="Hydrolase"/>
    <property type="match status" value="1"/>
</dbReference>
<dbReference type="Proteomes" id="UP000783686">
    <property type="component" value="Unassembled WGS sequence"/>
</dbReference>
<dbReference type="AlphaFoldDB" id="A0A811K6U1"/>
<dbReference type="EMBL" id="CAJFCW020000002">
    <property type="protein sequence ID" value="CAG9092721.1"/>
    <property type="molecule type" value="Genomic_DNA"/>
</dbReference>
<dbReference type="PANTHER" id="PTHR47829">
    <property type="entry name" value="HYDROLASE, PUTATIVE (AFU_ORTHOLOGUE AFUA_1G12880)-RELATED"/>
    <property type="match status" value="1"/>
</dbReference>
<dbReference type="Proteomes" id="UP000614601">
    <property type="component" value="Unassembled WGS sequence"/>
</dbReference>
<dbReference type="EMBL" id="CAJFDH010000002">
    <property type="protein sequence ID" value="CAD5211128.1"/>
    <property type="molecule type" value="Genomic_DNA"/>
</dbReference>
<dbReference type="InterPro" id="IPR052898">
    <property type="entry name" value="ACAD10-like"/>
</dbReference>
<organism evidence="1 2">
    <name type="scientific">Bursaphelenchus okinawaensis</name>
    <dbReference type="NCBI Taxonomy" id="465554"/>
    <lineage>
        <taxon>Eukaryota</taxon>
        <taxon>Metazoa</taxon>
        <taxon>Ecdysozoa</taxon>
        <taxon>Nematoda</taxon>
        <taxon>Chromadorea</taxon>
        <taxon>Rhabditida</taxon>
        <taxon>Tylenchina</taxon>
        <taxon>Tylenchomorpha</taxon>
        <taxon>Aphelenchoidea</taxon>
        <taxon>Aphelenchoididae</taxon>
        <taxon>Bursaphelenchus</taxon>
    </lineage>
</organism>
<dbReference type="InterPro" id="IPR023198">
    <property type="entry name" value="PGP-like_dom2"/>
</dbReference>
<dbReference type="SFLD" id="SFLDS00003">
    <property type="entry name" value="Haloacid_Dehalogenase"/>
    <property type="match status" value="1"/>
</dbReference>